<dbReference type="EMBL" id="OA882475">
    <property type="protein sequence ID" value="CAD7275554.1"/>
    <property type="molecule type" value="Genomic_DNA"/>
</dbReference>
<evidence type="ECO:0000256" key="5">
    <source>
        <dbReference type="ARBA" id="ARBA00022777"/>
    </source>
</evidence>
<evidence type="ECO:0000256" key="7">
    <source>
        <dbReference type="ARBA" id="ARBA00022999"/>
    </source>
</evidence>
<dbReference type="GO" id="GO:0005126">
    <property type="term" value="F:cytokine receptor binding"/>
    <property type="evidence" value="ECO:0007669"/>
    <property type="project" value="TreeGrafter"/>
</dbReference>
<dbReference type="InterPro" id="IPR019749">
    <property type="entry name" value="Band_41_domain"/>
</dbReference>
<dbReference type="InterPro" id="IPR011009">
    <property type="entry name" value="Kinase-like_dom_sf"/>
</dbReference>
<evidence type="ECO:0000256" key="9">
    <source>
        <dbReference type="ARBA" id="ARBA00051245"/>
    </source>
</evidence>
<evidence type="ECO:0000259" key="12">
    <source>
        <dbReference type="PROSITE" id="PS50001"/>
    </source>
</evidence>
<keyword evidence="5 11" id="KW-0418">Kinase</keyword>
<comment type="similarity">
    <text evidence="11">Belongs to the protein kinase superfamily. Tyr protein kinase family.</text>
</comment>
<dbReference type="InterPro" id="IPR001245">
    <property type="entry name" value="Ser-Thr/Tyr_kinase_cat_dom"/>
</dbReference>
<dbReference type="GO" id="GO:0009887">
    <property type="term" value="P:animal organ morphogenesis"/>
    <property type="evidence" value="ECO:0007669"/>
    <property type="project" value="UniProtKB-ARBA"/>
</dbReference>
<dbReference type="GO" id="GO:0005829">
    <property type="term" value="C:cytosol"/>
    <property type="evidence" value="ECO:0007669"/>
    <property type="project" value="TreeGrafter"/>
</dbReference>
<evidence type="ECO:0000256" key="2">
    <source>
        <dbReference type="ARBA" id="ARBA00022679"/>
    </source>
</evidence>
<evidence type="ECO:0000256" key="8">
    <source>
        <dbReference type="ARBA" id="ARBA00023137"/>
    </source>
</evidence>
<dbReference type="PROSITE" id="PS50057">
    <property type="entry name" value="FERM_3"/>
    <property type="match status" value="1"/>
</dbReference>
<dbReference type="Pfam" id="PF07714">
    <property type="entry name" value="PK_Tyr_Ser-Thr"/>
    <property type="match status" value="2"/>
</dbReference>
<dbReference type="InterPro" id="IPR000719">
    <property type="entry name" value="Prot_kinase_dom"/>
</dbReference>
<dbReference type="InterPro" id="IPR020635">
    <property type="entry name" value="Tyr_kinase_cat_dom"/>
</dbReference>
<name>A0A7R9BHR7_9CRUS</name>
<sequence length="1023" mass="116089">MSGSPGKGQILIHVGAERRPLSLNGDQTFIAEDLCNYVGKLVGTTPRCRLLYGLKEMKPNGETVWLPPNRRIICEPGMPPVELKFLVRFRAPVERLDPKTIDIFIGQIREYTLTEETSGAAEKDVLGLSVLDMYREMMESNVPYSTIMSDYGKFVPSRIRRKHLHYTKRAIGEKLKAVMERKESVDGVKKTHVKSALEYFPKFMSEEYAAEVEEAGKKTACIVHVNPYDPLFPGLSHGPKSKHDKRKWVCKIEDLIYVCLRELVADGKPRLLVEVTRKDGPPVNFHFNSRDHAEAFVSALHGYYRLLEKWFFNLSQEVPSPSLVRLRRDKAHGPVGPSFSLAKLKEKKEWSEGSYLLRESATEYDTFHLDVCTVEGRQPQTFKIVKVDSKYQLKGHDQDGVQFFDIKELIMHYSSKELQDAPFVLSDVVPPSEYDRCDDLLLCRGQTGSAPQTNGSAPDHLAPVADVSNAETQPLIIPVSALISFGVDPSVRRGRFCMIRKAKWYHPVRKNLVDVAVKYLTQDVSLADMKAFLNMCSVVLTWKHVSLLPFHGVVLSDPCSLIGEWAPLGSFDVYLRSNKTKLKQVELSEAATAIVKAINELHDMNIVHGKIRCRNILVFAHTDRQLQVKLADPGLTVVDKIEYPWIAPECMRDVRKIWRSKSADVWAFGTTLWEIYSFGKNPSDFHRGRPEDFAVTSLPTPEGCSVVICKTIERCWDLDPFARGVPQDHLRSLFQGQYGVVYKGTLNSPGGFKQEEVAVKRLHSMCGIEKIRSEFMKEIAITRESRHRNIVEVKGIIEDPLSLVLEYIPHGSLVQYETEHRSDLTEEQLLQFSLNIAEGMEFLARNKIVHRDLAARNVLVAQHDLVKISDFGLARRINSDGDRANSADGDYYILQDLTRKLPAPWQSLENLKDQRFSTRSDVWSFGVTLCEMYSGCQMNVSLVQPSNDPEMVIEMIKALESGKRVPCPQSPNARISAELVRVVYENVALRCWQLNPHDRPSFPSLAALFRDYIIKWKDTGRVA</sequence>
<dbReference type="CDD" id="cd00192">
    <property type="entry name" value="PTKc"/>
    <property type="match status" value="1"/>
</dbReference>
<dbReference type="GO" id="GO:0019221">
    <property type="term" value="P:cytokine-mediated signaling pathway"/>
    <property type="evidence" value="ECO:0007669"/>
    <property type="project" value="TreeGrafter"/>
</dbReference>
<dbReference type="InterPro" id="IPR051286">
    <property type="entry name" value="JAK"/>
</dbReference>
<keyword evidence="6 11" id="KW-0067">ATP-binding</keyword>
<dbReference type="InterPro" id="IPR036860">
    <property type="entry name" value="SH2_dom_sf"/>
</dbReference>
<dbReference type="SMART" id="SM00252">
    <property type="entry name" value="SH2"/>
    <property type="match status" value="1"/>
</dbReference>
<dbReference type="PROSITE" id="PS00109">
    <property type="entry name" value="PROTEIN_KINASE_TYR"/>
    <property type="match status" value="1"/>
</dbReference>
<dbReference type="PROSITE" id="PS50011">
    <property type="entry name" value="PROTEIN_KINASE_DOM"/>
    <property type="match status" value="2"/>
</dbReference>
<dbReference type="GO" id="GO:0071944">
    <property type="term" value="C:cell periphery"/>
    <property type="evidence" value="ECO:0007669"/>
    <property type="project" value="UniProtKB-ARBA"/>
</dbReference>
<comment type="catalytic activity">
    <reaction evidence="9 11">
        <text>L-tyrosyl-[protein] + ATP = O-phospho-L-tyrosyl-[protein] + ADP + H(+)</text>
        <dbReference type="Rhea" id="RHEA:10596"/>
        <dbReference type="Rhea" id="RHEA-COMP:10136"/>
        <dbReference type="Rhea" id="RHEA-COMP:20101"/>
        <dbReference type="ChEBI" id="CHEBI:15378"/>
        <dbReference type="ChEBI" id="CHEBI:30616"/>
        <dbReference type="ChEBI" id="CHEBI:46858"/>
        <dbReference type="ChEBI" id="CHEBI:61978"/>
        <dbReference type="ChEBI" id="CHEBI:456216"/>
        <dbReference type="EC" id="2.7.10.2"/>
    </reaction>
</comment>
<gene>
    <name evidence="15" type="ORF">NMOB1V02_LOCUS3346</name>
</gene>
<evidence type="ECO:0000313" key="15">
    <source>
        <dbReference type="EMBL" id="CAD7275554.1"/>
    </source>
</evidence>
<evidence type="ECO:0000256" key="11">
    <source>
        <dbReference type="RuleBase" id="RU362096"/>
    </source>
</evidence>
<dbReference type="InterPro" id="IPR000299">
    <property type="entry name" value="FERM_domain"/>
</dbReference>
<keyword evidence="1" id="KW-0597">Phosphoprotein</keyword>
<dbReference type="EC" id="2.7.10.2" evidence="11"/>
<proteinExistence type="inferred from homology"/>
<keyword evidence="3" id="KW-0677">Repeat</keyword>
<dbReference type="InterPro" id="IPR008266">
    <property type="entry name" value="Tyr_kinase_AS"/>
</dbReference>
<keyword evidence="8 11" id="KW-0829">Tyrosine-protein kinase</keyword>
<feature type="domain" description="SH2" evidence="12">
    <location>
        <begin position="310"/>
        <end position="429"/>
    </location>
</feature>
<evidence type="ECO:0000259" key="13">
    <source>
        <dbReference type="PROSITE" id="PS50011"/>
    </source>
</evidence>
<dbReference type="Gene3D" id="3.30.505.10">
    <property type="entry name" value="SH2 domain"/>
    <property type="match status" value="1"/>
</dbReference>
<dbReference type="GO" id="GO:0035556">
    <property type="term" value="P:intracellular signal transduction"/>
    <property type="evidence" value="ECO:0007669"/>
    <property type="project" value="TreeGrafter"/>
</dbReference>
<dbReference type="PROSITE" id="PS50001">
    <property type="entry name" value="SH2"/>
    <property type="match status" value="1"/>
</dbReference>
<keyword evidence="7 10" id="KW-0727">SH2 domain</keyword>
<feature type="domain" description="Protein kinase" evidence="13">
    <location>
        <begin position="727"/>
        <end position="1013"/>
    </location>
</feature>
<feature type="domain" description="Protein kinase" evidence="13">
    <location>
        <begin position="485"/>
        <end position="735"/>
    </location>
</feature>
<reference evidence="15" key="1">
    <citation type="submission" date="2020-11" db="EMBL/GenBank/DDBJ databases">
        <authorList>
            <person name="Tran Van P."/>
        </authorList>
    </citation>
    <scope>NUCLEOTIDE SEQUENCE</scope>
</reference>
<dbReference type="Proteomes" id="UP000678499">
    <property type="component" value="Unassembled WGS sequence"/>
</dbReference>
<keyword evidence="2 11" id="KW-0808">Transferase</keyword>
<dbReference type="InterPro" id="IPR000980">
    <property type="entry name" value="SH2"/>
</dbReference>
<dbReference type="SMART" id="SM00219">
    <property type="entry name" value="TyrKc"/>
    <property type="match status" value="2"/>
</dbReference>
<dbReference type="AlphaFoldDB" id="A0A7R9BHR7"/>
<dbReference type="EMBL" id="CAJPEX010000438">
    <property type="protein sequence ID" value="CAG0915706.1"/>
    <property type="molecule type" value="Genomic_DNA"/>
</dbReference>
<evidence type="ECO:0000256" key="3">
    <source>
        <dbReference type="ARBA" id="ARBA00022737"/>
    </source>
</evidence>
<organism evidence="15">
    <name type="scientific">Notodromas monacha</name>
    <dbReference type="NCBI Taxonomy" id="399045"/>
    <lineage>
        <taxon>Eukaryota</taxon>
        <taxon>Metazoa</taxon>
        <taxon>Ecdysozoa</taxon>
        <taxon>Arthropoda</taxon>
        <taxon>Crustacea</taxon>
        <taxon>Oligostraca</taxon>
        <taxon>Ostracoda</taxon>
        <taxon>Podocopa</taxon>
        <taxon>Podocopida</taxon>
        <taxon>Cypridocopina</taxon>
        <taxon>Cypridoidea</taxon>
        <taxon>Cyprididae</taxon>
        <taxon>Notodromas</taxon>
    </lineage>
</organism>
<dbReference type="GO" id="GO:0004715">
    <property type="term" value="F:non-membrane spanning protein tyrosine kinase activity"/>
    <property type="evidence" value="ECO:0007669"/>
    <property type="project" value="UniProtKB-EC"/>
</dbReference>
<evidence type="ECO:0000313" key="16">
    <source>
        <dbReference type="Proteomes" id="UP000678499"/>
    </source>
</evidence>
<keyword evidence="16" id="KW-1185">Reference proteome</keyword>
<dbReference type="GO" id="GO:0005524">
    <property type="term" value="F:ATP binding"/>
    <property type="evidence" value="ECO:0007669"/>
    <property type="project" value="UniProtKB-KW"/>
</dbReference>
<dbReference type="SUPFAM" id="SSF56112">
    <property type="entry name" value="Protein kinase-like (PK-like)"/>
    <property type="match status" value="2"/>
</dbReference>
<keyword evidence="4 11" id="KW-0547">Nucleotide-binding</keyword>
<evidence type="ECO:0000256" key="4">
    <source>
        <dbReference type="ARBA" id="ARBA00022741"/>
    </source>
</evidence>
<dbReference type="SUPFAM" id="SSF55550">
    <property type="entry name" value="SH2 domain"/>
    <property type="match status" value="1"/>
</dbReference>
<dbReference type="Gene3D" id="1.10.510.10">
    <property type="entry name" value="Transferase(Phosphotransferase) domain 1"/>
    <property type="match status" value="2"/>
</dbReference>
<dbReference type="GO" id="GO:0030154">
    <property type="term" value="P:cell differentiation"/>
    <property type="evidence" value="ECO:0007669"/>
    <property type="project" value="TreeGrafter"/>
</dbReference>
<dbReference type="PANTHER" id="PTHR45807">
    <property type="entry name" value="TYROSINE-PROTEIN KINASE HOPSCOTCH"/>
    <property type="match status" value="1"/>
</dbReference>
<evidence type="ECO:0000256" key="10">
    <source>
        <dbReference type="PROSITE-ProRule" id="PRU00191"/>
    </source>
</evidence>
<dbReference type="SMART" id="SM00295">
    <property type="entry name" value="B41"/>
    <property type="match status" value="1"/>
</dbReference>
<dbReference type="OrthoDB" id="1915767at2759"/>
<accession>A0A7R9BHR7</accession>
<evidence type="ECO:0000256" key="1">
    <source>
        <dbReference type="ARBA" id="ARBA00022553"/>
    </source>
</evidence>
<evidence type="ECO:0000259" key="14">
    <source>
        <dbReference type="PROSITE" id="PS50057"/>
    </source>
</evidence>
<dbReference type="GO" id="GO:0048731">
    <property type="term" value="P:system development"/>
    <property type="evidence" value="ECO:0007669"/>
    <property type="project" value="UniProtKB-ARBA"/>
</dbReference>
<dbReference type="GO" id="GO:0007259">
    <property type="term" value="P:cell surface receptor signaling pathway via JAK-STAT"/>
    <property type="evidence" value="ECO:0007669"/>
    <property type="project" value="TreeGrafter"/>
</dbReference>
<evidence type="ECO:0000256" key="6">
    <source>
        <dbReference type="ARBA" id="ARBA00022840"/>
    </source>
</evidence>
<feature type="domain" description="FERM" evidence="14">
    <location>
        <begin position="6"/>
        <end position="311"/>
    </location>
</feature>
<dbReference type="Pfam" id="PF21990">
    <property type="entry name" value="SH2_1"/>
    <property type="match status" value="1"/>
</dbReference>
<dbReference type="PANTHER" id="PTHR45807:SF7">
    <property type="entry name" value="TYROSINE-PROTEIN KINASE HOPSCOTCH"/>
    <property type="match status" value="1"/>
</dbReference>
<protein>
    <recommendedName>
        <fullName evidence="11">Tyrosine-protein kinase</fullName>
        <ecNumber evidence="11">2.7.10.2</ecNumber>
    </recommendedName>
</protein>